<organism evidence="2 3">
    <name type="scientific">Metschnikowia aff. pulcherrima</name>
    <dbReference type="NCBI Taxonomy" id="2163413"/>
    <lineage>
        <taxon>Eukaryota</taxon>
        <taxon>Fungi</taxon>
        <taxon>Dikarya</taxon>
        <taxon>Ascomycota</taxon>
        <taxon>Saccharomycotina</taxon>
        <taxon>Pichiomycetes</taxon>
        <taxon>Metschnikowiaceae</taxon>
        <taxon>Metschnikowia</taxon>
    </lineage>
</organism>
<sequence length="79" mass="9226">MSSELIYESSPLDDYSGEEDSGYYSETESEYDVSAQEQWDESIKQITGLVNFVIFPLLGKLLGRRTAHIIWRKVANWWF</sequence>
<dbReference type="GO" id="GO:0045040">
    <property type="term" value="P:protein insertion into mitochondrial outer membrane"/>
    <property type="evidence" value="ECO:0007669"/>
    <property type="project" value="InterPro"/>
</dbReference>
<protein>
    <submittedName>
        <fullName evidence="2">Uncharacterized protein</fullName>
    </submittedName>
</protein>
<dbReference type="STRING" id="2163413.A0A4P6XPU8"/>
<dbReference type="PANTHER" id="PTHR28230:SF1">
    <property type="entry name" value="MITOCHONDRIAL IMPORT PROTEIN 2"/>
    <property type="match status" value="1"/>
</dbReference>
<accession>A0A4P6XPU8</accession>
<dbReference type="PANTHER" id="PTHR28230">
    <property type="entry name" value="CHROMOSOME 1, WHOLE GENOME SHOTGUN SEQUENCE"/>
    <property type="match status" value="1"/>
</dbReference>
<keyword evidence="3" id="KW-1185">Reference proteome</keyword>
<reference evidence="3" key="1">
    <citation type="submission" date="2019-03" db="EMBL/GenBank/DDBJ databases">
        <title>Snf2 controls pulcherriminic acid biosynthesis and connects pigmentation and antifungal activity of the yeast Metschnikowia pulcherrima.</title>
        <authorList>
            <person name="Gore-Lloyd D."/>
            <person name="Sumann I."/>
            <person name="Brachmann A.O."/>
            <person name="Schneeberger K."/>
            <person name="Ortiz-Merino R.A."/>
            <person name="Moreno-Beltran M."/>
            <person name="Schlaefli M."/>
            <person name="Kirner P."/>
            <person name="Santos Kron A."/>
            <person name="Wolfe K.H."/>
            <person name="Piel J."/>
            <person name="Ahrens C.H."/>
            <person name="Henk D."/>
            <person name="Freimoser F.M."/>
        </authorList>
    </citation>
    <scope>NUCLEOTIDE SEQUENCE [LARGE SCALE GENOMIC DNA]</scope>
    <source>
        <strain evidence="3">APC 1.2</strain>
    </source>
</reference>
<feature type="region of interest" description="Disordered" evidence="1">
    <location>
        <begin position="1"/>
        <end position="29"/>
    </location>
</feature>
<dbReference type="Proteomes" id="UP000292447">
    <property type="component" value="Chromosome II"/>
</dbReference>
<proteinExistence type="predicted"/>
<gene>
    <name evidence="2" type="ORF">METSCH_B09550</name>
</gene>
<dbReference type="GO" id="GO:0005741">
    <property type="term" value="C:mitochondrial outer membrane"/>
    <property type="evidence" value="ECO:0007669"/>
    <property type="project" value="TreeGrafter"/>
</dbReference>
<feature type="compositionally biased region" description="Acidic residues" evidence="1">
    <location>
        <begin position="15"/>
        <end position="29"/>
    </location>
</feature>
<name>A0A4P6XPU8_9ASCO</name>
<evidence type="ECO:0000313" key="3">
    <source>
        <dbReference type="Proteomes" id="UP000292447"/>
    </source>
</evidence>
<evidence type="ECO:0000313" key="2">
    <source>
        <dbReference type="EMBL" id="QBM87744.1"/>
    </source>
</evidence>
<evidence type="ECO:0000256" key="1">
    <source>
        <dbReference type="SAM" id="MobiDB-lite"/>
    </source>
</evidence>
<dbReference type="GO" id="GO:0070096">
    <property type="term" value="P:mitochondrial outer membrane translocase complex assembly"/>
    <property type="evidence" value="ECO:0007669"/>
    <property type="project" value="InterPro"/>
</dbReference>
<dbReference type="EMBL" id="CP034457">
    <property type="protein sequence ID" value="QBM87744.1"/>
    <property type="molecule type" value="Genomic_DNA"/>
</dbReference>
<dbReference type="Pfam" id="PF19117">
    <property type="entry name" value="Mim2"/>
    <property type="match status" value="1"/>
</dbReference>
<dbReference type="InterPro" id="IPR037652">
    <property type="entry name" value="Mim2"/>
</dbReference>
<dbReference type="AlphaFoldDB" id="A0A4P6XPU8"/>